<protein>
    <submittedName>
        <fullName evidence="1">Uncharacterized protein</fullName>
    </submittedName>
</protein>
<feature type="non-terminal residue" evidence="1">
    <location>
        <position position="1"/>
    </location>
</feature>
<name>A0A0B7C4P4_9EUPU</name>
<feature type="non-terminal residue" evidence="1">
    <location>
        <position position="84"/>
    </location>
</feature>
<sequence length="84" mass="9312">LVMSRSSESDLQSCSDMTLEMDLVPSAGVTHIPMNQIPSLDNSSHINLMDWAECLIELTLTTDQASSEEQINSLTRISNSERWG</sequence>
<organism evidence="1">
    <name type="scientific">Arion vulgaris</name>
    <dbReference type="NCBI Taxonomy" id="1028688"/>
    <lineage>
        <taxon>Eukaryota</taxon>
        <taxon>Metazoa</taxon>
        <taxon>Spiralia</taxon>
        <taxon>Lophotrochozoa</taxon>
        <taxon>Mollusca</taxon>
        <taxon>Gastropoda</taxon>
        <taxon>Heterobranchia</taxon>
        <taxon>Euthyneura</taxon>
        <taxon>Panpulmonata</taxon>
        <taxon>Eupulmonata</taxon>
        <taxon>Stylommatophora</taxon>
        <taxon>Helicina</taxon>
        <taxon>Arionoidea</taxon>
        <taxon>Arionidae</taxon>
        <taxon>Arion</taxon>
    </lineage>
</organism>
<accession>A0A0B7C4P4</accession>
<gene>
    <name evidence="1" type="primary">ORF223008</name>
</gene>
<dbReference type="EMBL" id="HACG01053291">
    <property type="protein sequence ID" value="CEL00162.1"/>
    <property type="molecule type" value="Transcribed_RNA"/>
</dbReference>
<reference evidence="1" key="1">
    <citation type="submission" date="2014-12" db="EMBL/GenBank/DDBJ databases">
        <title>Insight into the proteome of Arion vulgaris.</title>
        <authorList>
            <person name="Aradska J."/>
            <person name="Bulat T."/>
            <person name="Smidak R."/>
            <person name="Sarate P."/>
            <person name="Gangsoo J."/>
            <person name="Sialana F."/>
            <person name="Bilban M."/>
            <person name="Lubec G."/>
        </authorList>
    </citation>
    <scope>NUCLEOTIDE SEQUENCE</scope>
    <source>
        <tissue evidence="1">Skin</tissue>
    </source>
</reference>
<proteinExistence type="predicted"/>
<evidence type="ECO:0000313" key="1">
    <source>
        <dbReference type="EMBL" id="CEL00162.1"/>
    </source>
</evidence>
<dbReference type="AlphaFoldDB" id="A0A0B7C4P4"/>